<feature type="compositionally biased region" description="Low complexity" evidence="1">
    <location>
        <begin position="361"/>
        <end position="376"/>
    </location>
</feature>
<feature type="region of interest" description="Disordered" evidence="1">
    <location>
        <begin position="231"/>
        <end position="256"/>
    </location>
</feature>
<dbReference type="PANTHER" id="PTHR14659:SF1">
    <property type="entry name" value="ALPHA- AND GAMMA-ADAPTIN-BINDING PROTEIN P34"/>
    <property type="match status" value="1"/>
</dbReference>
<accession>A0AAV5WEU9</accession>
<feature type="compositionally biased region" description="Acidic residues" evidence="1">
    <location>
        <begin position="406"/>
        <end position="416"/>
    </location>
</feature>
<evidence type="ECO:0000313" key="3">
    <source>
        <dbReference type="Proteomes" id="UP001432322"/>
    </source>
</evidence>
<dbReference type="Proteomes" id="UP001432322">
    <property type="component" value="Unassembled WGS sequence"/>
</dbReference>
<dbReference type="AlphaFoldDB" id="A0AAV5WEU9"/>
<gene>
    <name evidence="2" type="ORF">PFISCL1PPCAC_20834</name>
</gene>
<evidence type="ECO:0000313" key="2">
    <source>
        <dbReference type="EMBL" id="GMT29537.1"/>
    </source>
</evidence>
<dbReference type="EMBL" id="BTSY01000005">
    <property type="protein sequence ID" value="GMT29537.1"/>
    <property type="molecule type" value="Genomic_DNA"/>
</dbReference>
<dbReference type="PANTHER" id="PTHR14659">
    <property type="entry name" value="ALPHA- AND GAMMA-ADAPTIN-BINDING PROTEIN P34"/>
    <property type="match status" value="1"/>
</dbReference>
<organism evidence="2 3">
    <name type="scientific">Pristionchus fissidentatus</name>
    <dbReference type="NCBI Taxonomy" id="1538716"/>
    <lineage>
        <taxon>Eukaryota</taxon>
        <taxon>Metazoa</taxon>
        <taxon>Ecdysozoa</taxon>
        <taxon>Nematoda</taxon>
        <taxon>Chromadorea</taxon>
        <taxon>Rhabditida</taxon>
        <taxon>Rhabditina</taxon>
        <taxon>Diplogasteromorpha</taxon>
        <taxon>Diplogasteroidea</taxon>
        <taxon>Neodiplogasteridae</taxon>
        <taxon>Pristionchus</taxon>
    </lineage>
</organism>
<feature type="compositionally biased region" description="Low complexity" evidence="1">
    <location>
        <begin position="232"/>
        <end position="245"/>
    </location>
</feature>
<sequence length="500" mass="54680">VMAYRSQEVDESGGMKPQQFIVLLGSDAVNLGSSLRNVIGGSSTNTTLCLKTKYYSTEVNVMSFATLNQFISWKEKSAKDDFFIGALFAKVQNDMDQLLNEFYVHKLTADDLKIESNAMVLSSVEKMGPLGHEKMVEWCNKNDFEVVHLENTQAAMDEAAERNEKTGLLRLEELLHVVDWPCKTIFAPRMTGNQRFDSVVETLNGMSDSEDEGLMPSESDQAGIAEFFALKRPSSTAPPARTSPRLSYGSSGSGTSRVAEASVDVNVALHGGITVNNSTSTWGPSSLVSPPTGSKRGKETGEKGAGGKGKNKAGGSSTTSRQQQLQQQAELMQAKQVEKQQEIIKQEVYGQLMEQSRQIREQQQQAGNQAEGGNNQRDPRSPTARPSVHDIEPSATTLMAPIARVEDDEAEEETTEDEKRAEIEGANLATMLNSVREIRALSKPTGGKGGESSSRGVDGMLGLMDKVCKEMLGEEGLLEEVMRIERERQMGTYSRKEDSD</sequence>
<evidence type="ECO:0000256" key="1">
    <source>
        <dbReference type="SAM" id="MobiDB-lite"/>
    </source>
</evidence>
<reference evidence="2" key="1">
    <citation type="submission" date="2023-10" db="EMBL/GenBank/DDBJ databases">
        <title>Genome assembly of Pristionchus species.</title>
        <authorList>
            <person name="Yoshida K."/>
            <person name="Sommer R.J."/>
        </authorList>
    </citation>
    <scope>NUCLEOTIDE SEQUENCE</scope>
    <source>
        <strain evidence="2">RS5133</strain>
    </source>
</reference>
<dbReference type="InterPro" id="IPR019341">
    <property type="entry name" value="Alpha/Gamma-adaptin-bd_p34"/>
</dbReference>
<feature type="compositionally biased region" description="Polar residues" evidence="1">
    <location>
        <begin position="274"/>
        <end position="292"/>
    </location>
</feature>
<keyword evidence="3" id="KW-1185">Reference proteome</keyword>
<proteinExistence type="predicted"/>
<feature type="region of interest" description="Disordered" evidence="1">
    <location>
        <begin position="274"/>
        <end position="339"/>
    </location>
</feature>
<protein>
    <submittedName>
        <fullName evidence="2">Uncharacterized protein</fullName>
    </submittedName>
</protein>
<name>A0AAV5WEU9_9BILA</name>
<comment type="caution">
    <text evidence="2">The sequence shown here is derived from an EMBL/GenBank/DDBJ whole genome shotgun (WGS) entry which is preliminary data.</text>
</comment>
<dbReference type="Gene3D" id="3.40.50.11960">
    <property type="match status" value="1"/>
</dbReference>
<feature type="compositionally biased region" description="Low complexity" evidence="1">
    <location>
        <begin position="313"/>
        <end position="335"/>
    </location>
</feature>
<feature type="non-terminal residue" evidence="2">
    <location>
        <position position="1"/>
    </location>
</feature>
<feature type="region of interest" description="Disordered" evidence="1">
    <location>
        <begin position="355"/>
        <end position="427"/>
    </location>
</feature>